<dbReference type="InterPro" id="IPR011245">
    <property type="entry name" value="Butyrate_kin"/>
</dbReference>
<dbReference type="Pfam" id="PF00871">
    <property type="entry name" value="Acetate_kinase"/>
    <property type="match status" value="1"/>
</dbReference>
<keyword evidence="5 9" id="KW-0547">Nucleotide-binding</keyword>
<gene>
    <name evidence="9" type="primary">buk</name>
    <name evidence="11" type="ORF">SAMN02745704_01087</name>
</gene>
<evidence type="ECO:0000256" key="1">
    <source>
        <dbReference type="ARBA" id="ARBA00004496"/>
    </source>
</evidence>
<comment type="catalytic activity">
    <reaction evidence="8 9">
        <text>butanoate + ATP = butanoyl phosphate + ADP</text>
        <dbReference type="Rhea" id="RHEA:13585"/>
        <dbReference type="ChEBI" id="CHEBI:17968"/>
        <dbReference type="ChEBI" id="CHEBI:30616"/>
        <dbReference type="ChEBI" id="CHEBI:58079"/>
        <dbReference type="ChEBI" id="CHEBI:456216"/>
        <dbReference type="EC" id="2.7.2.7"/>
    </reaction>
</comment>
<evidence type="ECO:0000313" key="12">
    <source>
        <dbReference type="Proteomes" id="UP000190027"/>
    </source>
</evidence>
<keyword evidence="3 9" id="KW-0963">Cytoplasm</keyword>
<keyword evidence="4 9" id="KW-0808">Transferase</keyword>
<evidence type="ECO:0000256" key="2">
    <source>
        <dbReference type="ARBA" id="ARBA00008748"/>
    </source>
</evidence>
<keyword evidence="12" id="KW-1185">Reference proteome</keyword>
<dbReference type="RefSeq" id="WP_078716658.1">
    <property type="nucleotide sequence ID" value="NZ_FUYC01000003.1"/>
</dbReference>
<evidence type="ECO:0000256" key="8">
    <source>
        <dbReference type="ARBA" id="ARBA00048596"/>
    </source>
</evidence>
<dbReference type="InterPro" id="IPR000890">
    <property type="entry name" value="Aliphatic_acid_kin_short-chain"/>
</dbReference>
<dbReference type="AlphaFoldDB" id="A0A1T4WL76"/>
<reference evidence="11 12" key="1">
    <citation type="submission" date="2017-02" db="EMBL/GenBank/DDBJ databases">
        <authorList>
            <person name="Peterson S.W."/>
        </authorList>
    </citation>
    <scope>NUCLEOTIDE SEQUENCE [LARGE SCALE GENOMIC DNA]</scope>
    <source>
        <strain evidence="11 12">DSM 16080</strain>
    </source>
</reference>
<dbReference type="GO" id="GO:0008776">
    <property type="term" value="F:acetate kinase activity"/>
    <property type="evidence" value="ECO:0007669"/>
    <property type="project" value="TreeGrafter"/>
</dbReference>
<evidence type="ECO:0000313" key="11">
    <source>
        <dbReference type="EMBL" id="SKA78106.1"/>
    </source>
</evidence>
<comment type="similarity">
    <text evidence="2 9 10">Belongs to the acetokinase family.</text>
</comment>
<dbReference type="GO" id="GO:0005524">
    <property type="term" value="F:ATP binding"/>
    <property type="evidence" value="ECO:0007669"/>
    <property type="project" value="UniProtKB-KW"/>
</dbReference>
<comment type="subcellular location">
    <subcellularLocation>
        <location evidence="1 9">Cytoplasm</location>
    </subcellularLocation>
</comment>
<keyword evidence="6 9" id="KW-0418">Kinase</keyword>
<dbReference type="SUPFAM" id="SSF53067">
    <property type="entry name" value="Actin-like ATPase domain"/>
    <property type="match status" value="2"/>
</dbReference>
<dbReference type="EC" id="2.7.2.7" evidence="9"/>
<dbReference type="GO" id="GO:0005737">
    <property type="term" value="C:cytoplasm"/>
    <property type="evidence" value="ECO:0007669"/>
    <property type="project" value="UniProtKB-SubCell"/>
</dbReference>
<dbReference type="NCBIfam" id="TIGR02707">
    <property type="entry name" value="butyr_kinase"/>
    <property type="match status" value="1"/>
</dbReference>
<dbReference type="InterPro" id="IPR043129">
    <property type="entry name" value="ATPase_NBD"/>
</dbReference>
<dbReference type="Proteomes" id="UP000190027">
    <property type="component" value="Unassembled WGS sequence"/>
</dbReference>
<dbReference type="PANTHER" id="PTHR21060:SF3">
    <property type="entry name" value="BUTYRATE KINASE 2-RELATED"/>
    <property type="match status" value="1"/>
</dbReference>
<proteinExistence type="inferred from homology"/>
<organism evidence="11 12">
    <name type="scientific">Paucidesulfovibrio gracilis DSM 16080</name>
    <dbReference type="NCBI Taxonomy" id="1121449"/>
    <lineage>
        <taxon>Bacteria</taxon>
        <taxon>Pseudomonadati</taxon>
        <taxon>Thermodesulfobacteriota</taxon>
        <taxon>Desulfovibrionia</taxon>
        <taxon>Desulfovibrionales</taxon>
        <taxon>Desulfovibrionaceae</taxon>
        <taxon>Paucidesulfovibrio</taxon>
    </lineage>
</organism>
<evidence type="ECO:0000256" key="10">
    <source>
        <dbReference type="RuleBase" id="RU003835"/>
    </source>
</evidence>
<keyword evidence="7 9" id="KW-0067">ATP-binding</keyword>
<dbReference type="GO" id="GO:0047761">
    <property type="term" value="F:butyrate kinase activity"/>
    <property type="evidence" value="ECO:0007669"/>
    <property type="project" value="UniProtKB-UniRule"/>
</dbReference>
<dbReference type="InterPro" id="IPR023865">
    <property type="entry name" value="Aliphatic_acid_kinase_CS"/>
</dbReference>
<sequence length="362" mass="39256">MTLRVLTVNPGSTSTKVSLFEEEESVLSLEVRHDKETLAKYEHVLDQLPLRRDTVRTALHKAAHGGRVPRLSAVVGRGGLLRPMSGGIYSVNDAMIADLRSARFGEHASNLGALLAREYSLRDNVPALVVDPVVTDEMRSVARVTGLPWVQRRSVFHALSQRGAARAVAREMGLEYERSRFIVAHMGGGISIGAHDRGRVVDVINALDGEGPFSPERVGSLPLITALGLVLQQKHSVRELQELALTKGGLWAHMGTNDLREVLEACDTGDEKAALVFDALSYNIAKHVSSLAPALLAGPDSRLDGVVLTGGLSRSSRLVASLRDRLEFLAPVSALETDEMRVMAEGAWRVLRDGVKPVQYTS</sequence>
<dbReference type="PIRSF" id="PIRSF036458">
    <property type="entry name" value="Butyrate_kin"/>
    <property type="match status" value="1"/>
</dbReference>
<dbReference type="HAMAP" id="MF_00542">
    <property type="entry name" value="Butyrate_kinase"/>
    <property type="match status" value="1"/>
</dbReference>
<dbReference type="PRINTS" id="PR00471">
    <property type="entry name" value="ACETATEKNASE"/>
</dbReference>
<dbReference type="CDD" id="cd24011">
    <property type="entry name" value="ASKHA_NBD_BK"/>
    <property type="match status" value="1"/>
</dbReference>
<dbReference type="Gene3D" id="3.30.420.40">
    <property type="match status" value="2"/>
</dbReference>
<evidence type="ECO:0000256" key="7">
    <source>
        <dbReference type="ARBA" id="ARBA00022840"/>
    </source>
</evidence>
<dbReference type="PANTHER" id="PTHR21060">
    <property type="entry name" value="ACETATE KINASE"/>
    <property type="match status" value="1"/>
</dbReference>
<accession>A0A1T4WL76</accession>
<evidence type="ECO:0000256" key="9">
    <source>
        <dbReference type="HAMAP-Rule" id="MF_00542"/>
    </source>
</evidence>
<name>A0A1T4WL76_9BACT</name>
<dbReference type="EMBL" id="FUYC01000003">
    <property type="protein sequence ID" value="SKA78106.1"/>
    <property type="molecule type" value="Genomic_DNA"/>
</dbReference>
<evidence type="ECO:0000256" key="5">
    <source>
        <dbReference type="ARBA" id="ARBA00022741"/>
    </source>
</evidence>
<dbReference type="PROSITE" id="PS01075">
    <property type="entry name" value="ACETATE_KINASE_1"/>
    <property type="match status" value="1"/>
</dbReference>
<dbReference type="OrthoDB" id="9771859at2"/>
<evidence type="ECO:0000256" key="4">
    <source>
        <dbReference type="ARBA" id="ARBA00022679"/>
    </source>
</evidence>
<dbReference type="PROSITE" id="PS01076">
    <property type="entry name" value="ACETATE_KINASE_2"/>
    <property type="match status" value="1"/>
</dbReference>
<dbReference type="NCBIfam" id="NF002834">
    <property type="entry name" value="PRK03011.1-5"/>
    <property type="match status" value="1"/>
</dbReference>
<evidence type="ECO:0000256" key="3">
    <source>
        <dbReference type="ARBA" id="ARBA00022490"/>
    </source>
</evidence>
<dbReference type="STRING" id="1121449.SAMN02745704_01087"/>
<dbReference type="GO" id="GO:0006083">
    <property type="term" value="P:acetate metabolic process"/>
    <property type="evidence" value="ECO:0007669"/>
    <property type="project" value="TreeGrafter"/>
</dbReference>
<evidence type="ECO:0000256" key="6">
    <source>
        <dbReference type="ARBA" id="ARBA00022777"/>
    </source>
</evidence>
<protein>
    <recommendedName>
        <fullName evidence="9">Probable butyrate kinase</fullName>
        <shortName evidence="9">BK</shortName>
        <ecNumber evidence="9">2.7.2.7</ecNumber>
    </recommendedName>
    <alternativeName>
        <fullName evidence="9">Branched-chain carboxylic acid kinase</fullName>
    </alternativeName>
</protein>